<comment type="caution">
    <text evidence="4">The sequence shown here is derived from an EMBL/GenBank/DDBJ whole genome shotgun (WGS) entry which is preliminary data.</text>
</comment>
<gene>
    <name evidence="4" type="ORF">LTLLF_158850</name>
</gene>
<dbReference type="Proteomes" id="UP000710432">
    <property type="component" value="Unassembled WGS sequence"/>
</dbReference>
<dbReference type="PANTHER" id="PTHR45701">
    <property type="entry name" value="SYNAPTOBREVIN FAMILY MEMBER"/>
    <property type="match status" value="1"/>
</dbReference>
<dbReference type="Gene3D" id="1.20.5.110">
    <property type="match status" value="1"/>
</dbReference>
<dbReference type="Pfam" id="PF00957">
    <property type="entry name" value="Synaptobrevin"/>
    <property type="match status" value="1"/>
</dbReference>
<evidence type="ECO:0000259" key="3">
    <source>
        <dbReference type="PROSITE" id="PS50892"/>
    </source>
</evidence>
<accession>A0A8J6GF53</accession>
<proteinExistence type="predicted"/>
<organism evidence="4 5">
    <name type="scientific">Microtus ochrogaster</name>
    <name type="common">Prairie vole</name>
    <dbReference type="NCBI Taxonomy" id="79684"/>
    <lineage>
        <taxon>Eukaryota</taxon>
        <taxon>Metazoa</taxon>
        <taxon>Chordata</taxon>
        <taxon>Craniata</taxon>
        <taxon>Vertebrata</taxon>
        <taxon>Euteleostomi</taxon>
        <taxon>Mammalia</taxon>
        <taxon>Eutheria</taxon>
        <taxon>Euarchontoglires</taxon>
        <taxon>Glires</taxon>
        <taxon>Rodentia</taxon>
        <taxon>Myomorpha</taxon>
        <taxon>Muroidea</taxon>
        <taxon>Cricetidae</taxon>
        <taxon>Arvicolinae</taxon>
        <taxon>Microtus</taxon>
    </lineage>
</organism>
<keyword evidence="1 2" id="KW-0175">Coiled coil</keyword>
<sequence length="68" mass="7532">MSVGSNAVTGGNWQTQKQVNKVADTMRASMEKVLESYQSSCLDDKASALQTGSCHFEISAAKLEKWYW</sequence>
<name>A0A8J6GF53_MICOH</name>
<feature type="domain" description="V-SNARE coiled-coil homology" evidence="3">
    <location>
        <begin position="11"/>
        <end position="68"/>
    </location>
</feature>
<dbReference type="AlphaFoldDB" id="A0A8J6GF53"/>
<evidence type="ECO:0000313" key="4">
    <source>
        <dbReference type="EMBL" id="KAH0509686.1"/>
    </source>
</evidence>
<evidence type="ECO:0000256" key="1">
    <source>
        <dbReference type="ARBA" id="ARBA00023054"/>
    </source>
</evidence>
<dbReference type="InterPro" id="IPR016444">
    <property type="entry name" value="Synaptobrevin/VAMP"/>
</dbReference>
<reference evidence="4" key="1">
    <citation type="submission" date="2020-03" db="EMBL/GenBank/DDBJ databases">
        <title>Studies in the Genomics of Life Span.</title>
        <authorList>
            <person name="Glass D."/>
        </authorList>
    </citation>
    <scope>NUCLEOTIDE SEQUENCE</scope>
    <source>
        <strain evidence="4">LTLLF</strain>
        <tissue evidence="4">Muscle</tissue>
    </source>
</reference>
<dbReference type="EMBL" id="JAATJU010022791">
    <property type="protein sequence ID" value="KAH0509686.1"/>
    <property type="molecule type" value="Genomic_DNA"/>
</dbReference>
<dbReference type="InterPro" id="IPR042855">
    <property type="entry name" value="V_SNARE_CC"/>
</dbReference>
<dbReference type="PROSITE" id="PS50892">
    <property type="entry name" value="V_SNARE"/>
    <property type="match status" value="1"/>
</dbReference>
<evidence type="ECO:0000256" key="2">
    <source>
        <dbReference type="PROSITE-ProRule" id="PRU00290"/>
    </source>
</evidence>
<evidence type="ECO:0000313" key="5">
    <source>
        <dbReference type="Proteomes" id="UP000710432"/>
    </source>
</evidence>
<dbReference type="SUPFAM" id="SSF58038">
    <property type="entry name" value="SNARE fusion complex"/>
    <property type="match status" value="1"/>
</dbReference>
<protein>
    <submittedName>
        <fullName evidence="4">Vesicle-associated membrane protein 3</fullName>
    </submittedName>
</protein>